<evidence type="ECO:0000256" key="1">
    <source>
        <dbReference type="ARBA" id="ARBA00004141"/>
    </source>
</evidence>
<feature type="transmembrane region" description="Helical" evidence="6">
    <location>
        <begin position="120"/>
        <end position="140"/>
    </location>
</feature>
<sequence>MIVLPSPEQKCNPHLPTQLGNGTVLAGPEGYQTQWWDAPSIVGLIIFLLCTLFISSLAPALLRAQGHSLRSSDHRQVNSLMQTEECPPMLQATQQQQQLAACEGRAFDNEQDGVTYSYSFFHFCLVLASLHIMMTLTNWYKYVAQRGMDRARGTGPGETRKMISTWTAVWVKICASWAGLLLYLWTLVAPLLMPNRDFS</sequence>
<evidence type="ECO:0000256" key="5">
    <source>
        <dbReference type="ARBA" id="ARBA00023136"/>
    </source>
</evidence>
<comment type="similarity">
    <text evidence="2">Belongs to the TDE1 family.</text>
</comment>
<evidence type="ECO:0000313" key="7">
    <source>
        <dbReference type="EMBL" id="KAK2106351.1"/>
    </source>
</evidence>
<gene>
    <name evidence="7" type="primary">SERINC2</name>
    <name evidence="7" type="ORF">P7K49_015865</name>
</gene>
<keyword evidence="5 6" id="KW-0472">Membrane</keyword>
<dbReference type="InterPro" id="IPR005016">
    <property type="entry name" value="TDE1/TMS"/>
</dbReference>
<evidence type="ECO:0000256" key="4">
    <source>
        <dbReference type="ARBA" id="ARBA00022989"/>
    </source>
</evidence>
<reference evidence="7 8" key="1">
    <citation type="submission" date="2023-05" db="EMBL/GenBank/DDBJ databases">
        <title>B98-5 Cell Line De Novo Hybrid Assembly: An Optical Mapping Approach.</title>
        <authorList>
            <person name="Kananen K."/>
            <person name="Auerbach J.A."/>
            <person name="Kautto E."/>
            <person name="Blachly J.S."/>
        </authorList>
    </citation>
    <scope>NUCLEOTIDE SEQUENCE [LARGE SCALE GENOMIC DNA]</scope>
    <source>
        <strain evidence="7">B95-8</strain>
        <tissue evidence="7">Cell line</tissue>
    </source>
</reference>
<keyword evidence="3 6" id="KW-0812">Transmembrane</keyword>
<proteinExistence type="inferred from homology"/>
<comment type="subcellular location">
    <subcellularLocation>
        <location evidence="1">Membrane</location>
        <topology evidence="1">Multi-pass membrane protein</topology>
    </subcellularLocation>
</comment>
<dbReference type="Pfam" id="PF03348">
    <property type="entry name" value="Serinc"/>
    <property type="match status" value="1"/>
</dbReference>
<keyword evidence="8" id="KW-1185">Reference proteome</keyword>
<evidence type="ECO:0000256" key="6">
    <source>
        <dbReference type="SAM" id="Phobius"/>
    </source>
</evidence>
<feature type="transmembrane region" description="Helical" evidence="6">
    <location>
        <begin position="41"/>
        <end position="62"/>
    </location>
</feature>
<dbReference type="PANTHER" id="PTHR10383:SF22">
    <property type="entry name" value="SERINE INCORPORATOR 2"/>
    <property type="match status" value="1"/>
</dbReference>
<evidence type="ECO:0000313" key="8">
    <source>
        <dbReference type="Proteomes" id="UP001266305"/>
    </source>
</evidence>
<organism evidence="7 8">
    <name type="scientific">Saguinus oedipus</name>
    <name type="common">Cotton-top tamarin</name>
    <name type="synonym">Oedipomidas oedipus</name>
    <dbReference type="NCBI Taxonomy" id="9490"/>
    <lineage>
        <taxon>Eukaryota</taxon>
        <taxon>Metazoa</taxon>
        <taxon>Chordata</taxon>
        <taxon>Craniata</taxon>
        <taxon>Vertebrata</taxon>
        <taxon>Euteleostomi</taxon>
        <taxon>Mammalia</taxon>
        <taxon>Eutheria</taxon>
        <taxon>Euarchontoglires</taxon>
        <taxon>Primates</taxon>
        <taxon>Haplorrhini</taxon>
        <taxon>Platyrrhini</taxon>
        <taxon>Cebidae</taxon>
        <taxon>Callitrichinae</taxon>
        <taxon>Saguinus</taxon>
    </lineage>
</organism>
<dbReference type="EMBL" id="JASSZA010000007">
    <property type="protein sequence ID" value="KAK2106351.1"/>
    <property type="molecule type" value="Genomic_DNA"/>
</dbReference>
<dbReference type="PANTHER" id="PTHR10383">
    <property type="entry name" value="SERINE INCORPORATOR"/>
    <property type="match status" value="1"/>
</dbReference>
<name>A0ABQ9VAS2_SAGOE</name>
<evidence type="ECO:0000256" key="2">
    <source>
        <dbReference type="ARBA" id="ARBA00006665"/>
    </source>
</evidence>
<protein>
    <submittedName>
        <fullName evidence="7">Serine incorporator 2</fullName>
    </submittedName>
</protein>
<dbReference type="Proteomes" id="UP001266305">
    <property type="component" value="Unassembled WGS sequence"/>
</dbReference>
<keyword evidence="4 6" id="KW-1133">Transmembrane helix</keyword>
<evidence type="ECO:0000256" key="3">
    <source>
        <dbReference type="ARBA" id="ARBA00022692"/>
    </source>
</evidence>
<feature type="transmembrane region" description="Helical" evidence="6">
    <location>
        <begin position="169"/>
        <end position="193"/>
    </location>
</feature>
<comment type="caution">
    <text evidence="7">The sequence shown here is derived from an EMBL/GenBank/DDBJ whole genome shotgun (WGS) entry which is preliminary data.</text>
</comment>
<accession>A0ABQ9VAS2</accession>